<protein>
    <submittedName>
        <fullName evidence="2">Uncharacterized protein</fullName>
    </submittedName>
</protein>
<sequence length="146" mass="16469">MKAVLIKGNPKFVRGDEAKAYYQEIVEFMEGLGVEVIEDQGLDNTCPPPADFYVAHSRGVDRECCFDTPEQMANFIKFGVPEGVIHPVDLDWWDRGRKGVPPREHFVFTADQKLAIQNKVDALRKATTPVPIQKSRQSASRRPGVR</sequence>
<dbReference type="EMBL" id="EU197055">
    <property type="protein sequence ID" value="ABY63252.1"/>
    <property type="molecule type" value="Genomic_DNA"/>
</dbReference>
<dbReference type="RefSeq" id="YP_001957148.1">
    <property type="nucleotide sequence ID" value="NC_010821.1"/>
</dbReference>
<organism evidence="2 3">
    <name type="scientific">Pseudomonas phage 201phi2-1</name>
    <name type="common">Pseudomonas chlororaphis phage 201phi2-1</name>
    <dbReference type="NCBI Taxonomy" id="198110"/>
    <lineage>
        <taxon>Viruses</taxon>
        <taxon>Duplodnaviria</taxon>
        <taxon>Heunggongvirae</taxon>
        <taxon>Uroviricota</taxon>
        <taxon>Caudoviricetes</taxon>
        <taxon>Chimalliviridae</taxon>
        <taxon>Serwervirus</taxon>
        <taxon>Serwervirus 201phi21</taxon>
    </lineage>
</organism>
<name>B3FJT7_BP201</name>
<gene>
    <name evidence="2" type="ORF">201phi2-1p429</name>
</gene>
<accession>B3FJT7</accession>
<evidence type="ECO:0000313" key="3">
    <source>
        <dbReference type="Proteomes" id="UP000002421"/>
    </source>
</evidence>
<dbReference type="Proteomes" id="UP000002421">
    <property type="component" value="Segment"/>
</dbReference>
<reference evidence="2 3" key="1">
    <citation type="journal article" date="2008" name="Virology">
        <title>Characterization of Pseudomonas chlororaphis myovirus 201varphi2-1 via genomic sequencing, mass spectrometry, and electron microscopy.</title>
        <authorList>
            <person name="Thomas J.A."/>
            <person name="Rolando M.R."/>
            <person name="Carroll C.A."/>
            <person name="Shen P.S."/>
            <person name="Belnap D.M."/>
            <person name="Weintraub S.T."/>
            <person name="Serwer P."/>
            <person name="Hardies S.C."/>
        </authorList>
    </citation>
    <scope>NUCLEOTIDE SEQUENCE</scope>
</reference>
<proteinExistence type="predicted"/>
<evidence type="ECO:0000256" key="1">
    <source>
        <dbReference type="SAM" id="MobiDB-lite"/>
    </source>
</evidence>
<feature type="region of interest" description="Disordered" evidence="1">
    <location>
        <begin position="126"/>
        <end position="146"/>
    </location>
</feature>
<dbReference type="KEGG" id="vg:6372373"/>
<dbReference type="OrthoDB" id="35550at10239"/>
<keyword evidence="3" id="KW-1185">Reference proteome</keyword>
<evidence type="ECO:0000313" key="2">
    <source>
        <dbReference type="EMBL" id="ABY63252.1"/>
    </source>
</evidence>
<organismHost>
    <name type="scientific">Pseudomonas chlororaphis</name>
    <dbReference type="NCBI Taxonomy" id="587753"/>
</organismHost>